<dbReference type="PANTHER" id="PTHR30482:SF20">
    <property type="entry name" value="HIGH-AFFINITY BRANCHED-CHAIN AMINO ACID TRANSPORT SYSTEM PERMEASE PROTEIN LIVM"/>
    <property type="match status" value="1"/>
</dbReference>
<keyword evidence="8" id="KW-1185">Reference proteome</keyword>
<feature type="transmembrane region" description="Helical" evidence="6">
    <location>
        <begin position="216"/>
        <end position="244"/>
    </location>
</feature>
<protein>
    <submittedName>
        <fullName evidence="7">Branched-chain amino acid ABC transporter permease</fullName>
    </submittedName>
</protein>
<name>A0A5M3X567_9ACTN</name>
<dbReference type="RefSeq" id="WP_170323000.1">
    <property type="nucleotide sequence ID" value="NZ_BAAAHL010000078.1"/>
</dbReference>
<gene>
    <name evidence="7" type="ORF">Amac_093600</name>
</gene>
<keyword evidence="4 6" id="KW-1133">Transmembrane helix</keyword>
<reference evidence="7 8" key="1">
    <citation type="submission" date="2019-10" db="EMBL/GenBank/DDBJ databases">
        <title>Whole genome shotgun sequence of Acrocarpospora macrocephala NBRC 16266.</title>
        <authorList>
            <person name="Ichikawa N."/>
            <person name="Kimura A."/>
            <person name="Kitahashi Y."/>
            <person name="Komaki H."/>
            <person name="Oguchi A."/>
        </authorList>
    </citation>
    <scope>NUCLEOTIDE SEQUENCE [LARGE SCALE GENOMIC DNA]</scope>
    <source>
        <strain evidence="7 8">NBRC 16266</strain>
    </source>
</reference>
<evidence type="ECO:0000256" key="4">
    <source>
        <dbReference type="ARBA" id="ARBA00022989"/>
    </source>
</evidence>
<evidence type="ECO:0000313" key="7">
    <source>
        <dbReference type="EMBL" id="GES15762.1"/>
    </source>
</evidence>
<dbReference type="InterPro" id="IPR001851">
    <property type="entry name" value="ABC_transp_permease"/>
</dbReference>
<organism evidence="7 8">
    <name type="scientific">Acrocarpospora macrocephala</name>
    <dbReference type="NCBI Taxonomy" id="150177"/>
    <lineage>
        <taxon>Bacteria</taxon>
        <taxon>Bacillati</taxon>
        <taxon>Actinomycetota</taxon>
        <taxon>Actinomycetes</taxon>
        <taxon>Streptosporangiales</taxon>
        <taxon>Streptosporangiaceae</taxon>
        <taxon>Acrocarpospora</taxon>
    </lineage>
</organism>
<keyword evidence="3 6" id="KW-0812">Transmembrane</keyword>
<feature type="transmembrane region" description="Helical" evidence="6">
    <location>
        <begin position="57"/>
        <end position="80"/>
    </location>
</feature>
<dbReference type="GO" id="GO:0015658">
    <property type="term" value="F:branched-chain amino acid transmembrane transporter activity"/>
    <property type="evidence" value="ECO:0007669"/>
    <property type="project" value="InterPro"/>
</dbReference>
<evidence type="ECO:0000256" key="5">
    <source>
        <dbReference type="ARBA" id="ARBA00023136"/>
    </source>
</evidence>
<proteinExistence type="predicted"/>
<keyword evidence="2" id="KW-1003">Cell membrane</keyword>
<evidence type="ECO:0000256" key="6">
    <source>
        <dbReference type="SAM" id="Phobius"/>
    </source>
</evidence>
<evidence type="ECO:0000256" key="2">
    <source>
        <dbReference type="ARBA" id="ARBA00022475"/>
    </source>
</evidence>
<sequence length="311" mass="31877">MTYLLAVLLTICIWTVVAQGLVLVFGHGGVFSVAQIACMGVGGYTAALIASGYESPGLGFLLAPVVAAAVGAVIGLAAVAGAGESALLVTFAAQFVFEDVVTNLRGLTGGANGISAIPPLTVSGVALLDPPELLALTVPVLAVVALGLWALTSSPWGRRLRALRDNRHAAPAYGVPRTAPLVQAFAVSAGVAGIGGALYVATAGFVSPHSFGLDQLVMVLTIVVLGGQTRLAGAAVGAAIVVLLQRLPAYVSFGGSVDQHLPQFLFGLLLVLAMLLLPNGLLRERPSVRIEPRGDRTSQFTTWLSTLRRTP</sequence>
<comment type="caution">
    <text evidence="7">The sequence shown here is derived from an EMBL/GenBank/DDBJ whole genome shotgun (WGS) entry which is preliminary data.</text>
</comment>
<evidence type="ECO:0000313" key="8">
    <source>
        <dbReference type="Proteomes" id="UP000331127"/>
    </source>
</evidence>
<dbReference type="CDD" id="cd06581">
    <property type="entry name" value="TM_PBP1_LivM_like"/>
    <property type="match status" value="1"/>
</dbReference>
<dbReference type="GO" id="GO:0005886">
    <property type="term" value="C:plasma membrane"/>
    <property type="evidence" value="ECO:0007669"/>
    <property type="project" value="UniProtKB-SubCell"/>
</dbReference>
<accession>A0A5M3X567</accession>
<evidence type="ECO:0000256" key="1">
    <source>
        <dbReference type="ARBA" id="ARBA00004651"/>
    </source>
</evidence>
<keyword evidence="5 6" id="KW-0472">Membrane</keyword>
<dbReference type="EMBL" id="BLAE01000083">
    <property type="protein sequence ID" value="GES15762.1"/>
    <property type="molecule type" value="Genomic_DNA"/>
</dbReference>
<dbReference type="InterPro" id="IPR043428">
    <property type="entry name" value="LivM-like"/>
</dbReference>
<comment type="subcellular location">
    <subcellularLocation>
        <location evidence="1">Cell membrane</location>
        <topology evidence="1">Multi-pass membrane protein</topology>
    </subcellularLocation>
</comment>
<dbReference type="AlphaFoldDB" id="A0A5M3X567"/>
<dbReference type="Proteomes" id="UP000331127">
    <property type="component" value="Unassembled WGS sequence"/>
</dbReference>
<dbReference type="PANTHER" id="PTHR30482">
    <property type="entry name" value="HIGH-AFFINITY BRANCHED-CHAIN AMINO ACID TRANSPORT SYSTEM PERMEASE"/>
    <property type="match status" value="1"/>
</dbReference>
<feature type="transmembrane region" description="Helical" evidence="6">
    <location>
        <begin position="133"/>
        <end position="151"/>
    </location>
</feature>
<evidence type="ECO:0000256" key="3">
    <source>
        <dbReference type="ARBA" id="ARBA00022692"/>
    </source>
</evidence>
<dbReference type="Pfam" id="PF02653">
    <property type="entry name" value="BPD_transp_2"/>
    <property type="match status" value="1"/>
</dbReference>
<feature type="transmembrane region" description="Helical" evidence="6">
    <location>
        <begin position="30"/>
        <end position="50"/>
    </location>
</feature>
<feature type="transmembrane region" description="Helical" evidence="6">
    <location>
        <begin position="264"/>
        <end position="282"/>
    </location>
</feature>